<feature type="compositionally biased region" description="Polar residues" evidence="1">
    <location>
        <begin position="169"/>
        <end position="186"/>
    </location>
</feature>
<proteinExistence type="predicted"/>
<dbReference type="Proteomes" id="UP000018888">
    <property type="component" value="Unassembled WGS sequence"/>
</dbReference>
<comment type="caution">
    <text evidence="2">The sequence shown here is derived from an EMBL/GenBank/DDBJ whole genome shotgun (WGS) entry which is preliminary data.</text>
</comment>
<organism evidence="2 3">
    <name type="scientific">Rhizophagus irregularis (strain DAOM 181602 / DAOM 197198 / MUCL 43194)</name>
    <name type="common">Arbuscular mycorrhizal fungus</name>
    <name type="synonym">Glomus intraradices</name>
    <dbReference type="NCBI Taxonomy" id="747089"/>
    <lineage>
        <taxon>Eukaryota</taxon>
        <taxon>Fungi</taxon>
        <taxon>Fungi incertae sedis</taxon>
        <taxon>Mucoromycota</taxon>
        <taxon>Glomeromycotina</taxon>
        <taxon>Glomeromycetes</taxon>
        <taxon>Glomerales</taxon>
        <taxon>Glomeraceae</taxon>
        <taxon>Rhizophagus</taxon>
    </lineage>
</organism>
<keyword evidence="3" id="KW-1185">Reference proteome</keyword>
<feature type="region of interest" description="Disordered" evidence="1">
    <location>
        <begin position="163"/>
        <end position="186"/>
    </location>
</feature>
<sequence length="186" mass="20969">MKEIKRTCRLYRKIEENSKEFVEIYNSDNEDFQSETGYCPKLVLKYTENTLMKVVVLNGKKLIKRKVATSSSTGIYVLSIVALKNAGASGLETSQSNDPTSKNNTNTSKRAVLYVTNEISKSKSMNIYFEQKGIQENFPDLEWLLIYESNQIKKVHHRSALPVGHGPSLHSNSSKISRKILSTSSS</sequence>
<dbReference type="VEuPathDB" id="FungiDB:RhiirFUN_004281"/>
<reference evidence="2 3" key="2">
    <citation type="journal article" date="2018" name="New Phytol.">
        <title>High intraspecific genome diversity in the model arbuscular mycorrhizal symbiont Rhizophagus irregularis.</title>
        <authorList>
            <person name="Chen E.C.H."/>
            <person name="Morin E."/>
            <person name="Beaudet D."/>
            <person name="Noel J."/>
            <person name="Yildirir G."/>
            <person name="Ndikumana S."/>
            <person name="Charron P."/>
            <person name="St-Onge C."/>
            <person name="Giorgi J."/>
            <person name="Kruger M."/>
            <person name="Marton T."/>
            <person name="Ropars J."/>
            <person name="Grigoriev I.V."/>
            <person name="Hainaut M."/>
            <person name="Henrissat B."/>
            <person name="Roux C."/>
            <person name="Martin F."/>
            <person name="Corradi N."/>
        </authorList>
    </citation>
    <scope>NUCLEOTIDE SEQUENCE [LARGE SCALE GENOMIC DNA]</scope>
    <source>
        <strain evidence="2 3">DAOM 197198</strain>
    </source>
</reference>
<evidence type="ECO:0000256" key="1">
    <source>
        <dbReference type="SAM" id="MobiDB-lite"/>
    </source>
</evidence>
<reference evidence="2 3" key="1">
    <citation type="journal article" date="2013" name="Proc. Natl. Acad. Sci. U.S.A.">
        <title>Genome of an arbuscular mycorrhizal fungus provides insight into the oldest plant symbiosis.</title>
        <authorList>
            <person name="Tisserant E."/>
            <person name="Malbreil M."/>
            <person name="Kuo A."/>
            <person name="Kohler A."/>
            <person name="Symeonidi A."/>
            <person name="Balestrini R."/>
            <person name="Charron P."/>
            <person name="Duensing N."/>
            <person name="Frei Dit Frey N."/>
            <person name="Gianinazzi-Pearson V."/>
            <person name="Gilbert L.B."/>
            <person name="Handa Y."/>
            <person name="Herr J.R."/>
            <person name="Hijri M."/>
            <person name="Koul R."/>
            <person name="Kawaguchi M."/>
            <person name="Krajinski F."/>
            <person name="Lammers P.J."/>
            <person name="Masclaux F.G."/>
            <person name="Murat C."/>
            <person name="Morin E."/>
            <person name="Ndikumana S."/>
            <person name="Pagni M."/>
            <person name="Petitpierre D."/>
            <person name="Requena N."/>
            <person name="Rosikiewicz P."/>
            <person name="Riley R."/>
            <person name="Saito K."/>
            <person name="San Clemente H."/>
            <person name="Shapiro H."/>
            <person name="van Tuinen D."/>
            <person name="Becard G."/>
            <person name="Bonfante P."/>
            <person name="Paszkowski U."/>
            <person name="Shachar-Hill Y.Y."/>
            <person name="Tuskan G.A."/>
            <person name="Young P.W."/>
            <person name="Sanders I.R."/>
            <person name="Henrissat B."/>
            <person name="Rensing S.A."/>
            <person name="Grigoriev I.V."/>
            <person name="Corradi N."/>
            <person name="Roux C."/>
            <person name="Martin F."/>
        </authorList>
    </citation>
    <scope>NUCLEOTIDE SEQUENCE [LARGE SCALE GENOMIC DNA]</scope>
    <source>
        <strain evidence="2 3">DAOM 197198</strain>
    </source>
</reference>
<accession>A0A2P4QN21</accession>
<gene>
    <name evidence="2" type="ORF">GLOIN_2v1766061</name>
</gene>
<evidence type="ECO:0000313" key="3">
    <source>
        <dbReference type="Proteomes" id="UP000018888"/>
    </source>
</evidence>
<evidence type="ECO:0000313" key="2">
    <source>
        <dbReference type="EMBL" id="POG79020.1"/>
    </source>
</evidence>
<dbReference type="EMBL" id="AUPC02000028">
    <property type="protein sequence ID" value="POG79020.1"/>
    <property type="molecule type" value="Genomic_DNA"/>
</dbReference>
<dbReference type="AlphaFoldDB" id="A0A2P4QN21"/>
<protein>
    <submittedName>
        <fullName evidence="2">Uncharacterized protein</fullName>
    </submittedName>
</protein>
<name>A0A2P4QN21_RHIID</name>